<dbReference type="EMBL" id="PRKW01000005">
    <property type="protein sequence ID" value="PPB48402.1"/>
    <property type="molecule type" value="Genomic_DNA"/>
</dbReference>
<reference evidence="1 2" key="1">
    <citation type="journal article" date="2014" name="Int. J. Syst. Evol. Microbiol.">
        <title>Arthrobacter pityocampae sp. nov., isolated from Thaumetopoea pityocampa (Lep., Thaumetopoeidae).</title>
        <authorList>
            <person name="Ince I.A."/>
            <person name="Demirbag Z."/>
            <person name="Kati H."/>
        </authorList>
    </citation>
    <scope>NUCLEOTIDE SEQUENCE [LARGE SCALE GENOMIC DNA]</scope>
    <source>
        <strain evidence="1 2">Tp2</strain>
    </source>
</reference>
<comment type="caution">
    <text evidence="1">The sequence shown here is derived from an EMBL/GenBank/DDBJ whole genome shotgun (WGS) entry which is preliminary data.</text>
</comment>
<dbReference type="Proteomes" id="UP000239297">
    <property type="component" value="Unassembled WGS sequence"/>
</dbReference>
<evidence type="ECO:0000313" key="2">
    <source>
        <dbReference type="Proteomes" id="UP000239297"/>
    </source>
</evidence>
<dbReference type="RefSeq" id="WP_104121807.1">
    <property type="nucleotide sequence ID" value="NZ_PRKW01000005.1"/>
</dbReference>
<sequence length="67" mass="7680">MFRAAQREVQEHLLPAEYILEVEVSGVDAHGVRDYRGHRVDLSNGGFTIYWHRATIAEHRSMQSSPT</sequence>
<protein>
    <submittedName>
        <fullName evidence="1">Uncharacterized protein</fullName>
    </submittedName>
</protein>
<proteinExistence type="predicted"/>
<name>A0A2S5IUZ8_9MICC</name>
<accession>A0A2S5IUZ8</accession>
<organism evidence="1 2">
    <name type="scientific">Arthrobacter pityocampae</name>
    <dbReference type="NCBI Taxonomy" id="547334"/>
    <lineage>
        <taxon>Bacteria</taxon>
        <taxon>Bacillati</taxon>
        <taxon>Actinomycetota</taxon>
        <taxon>Actinomycetes</taxon>
        <taxon>Micrococcales</taxon>
        <taxon>Micrococcaceae</taxon>
        <taxon>Arthrobacter</taxon>
    </lineage>
</organism>
<keyword evidence="2" id="KW-1185">Reference proteome</keyword>
<dbReference type="AlphaFoldDB" id="A0A2S5IUZ8"/>
<gene>
    <name evidence="1" type="ORF">C4K88_11635</name>
</gene>
<evidence type="ECO:0000313" key="1">
    <source>
        <dbReference type="EMBL" id="PPB48402.1"/>
    </source>
</evidence>